<evidence type="ECO:0000313" key="3">
    <source>
        <dbReference type="Proteomes" id="UP000002035"/>
    </source>
</evidence>
<organism evidence="2 3">
    <name type="scientific">Arthroderma otae (strain ATCC MYA-4605 / CBS 113480)</name>
    <name type="common">Microsporum canis</name>
    <dbReference type="NCBI Taxonomy" id="554155"/>
    <lineage>
        <taxon>Eukaryota</taxon>
        <taxon>Fungi</taxon>
        <taxon>Dikarya</taxon>
        <taxon>Ascomycota</taxon>
        <taxon>Pezizomycotina</taxon>
        <taxon>Eurotiomycetes</taxon>
        <taxon>Eurotiomycetidae</taxon>
        <taxon>Onygenales</taxon>
        <taxon>Arthrodermataceae</taxon>
        <taxon>Microsporum</taxon>
    </lineage>
</organism>
<name>C5FCV7_ARTOC</name>
<protein>
    <submittedName>
        <fullName evidence="2">Uncharacterized protein</fullName>
    </submittedName>
</protein>
<gene>
    <name evidence="2" type="ORF">MCYG_00529</name>
</gene>
<dbReference type="EMBL" id="DS995701">
    <property type="protein sequence ID" value="EEQ27641.1"/>
    <property type="molecule type" value="Genomic_DNA"/>
</dbReference>
<dbReference type="Proteomes" id="UP000002035">
    <property type="component" value="Unassembled WGS sequence"/>
</dbReference>
<feature type="region of interest" description="Disordered" evidence="1">
    <location>
        <begin position="280"/>
        <end position="307"/>
    </location>
</feature>
<sequence>MTDGTKIDLATLEEIIKCKLNDHKKLKAIFKYLRGAHDESSIYVPPEKLQQFNIRVSTIDLEQGGRFFKPIPVADFKSWIYDETILREIKWDRESRLMRDAESIYRKCWNLIKSEIPEHAQTEDLVLFLQYTPWSEVIVPRTRMGGNFGISFSDELTNWVAQTDLHVYECNPSKSHVISFSTHGLQPDKSTESKLTRSEILVLMISCFNRQARVNEVYFEDGTLHFNCTPFIDMEVFDKYKCELLARWSVSHPVGETTAYPNLTKLPDGFEKFMSYRNGKPLAKSKKKSPQPTPKPTLKRLEELKKR</sequence>
<evidence type="ECO:0000313" key="2">
    <source>
        <dbReference type="EMBL" id="EEQ27641.1"/>
    </source>
</evidence>
<reference evidence="3" key="1">
    <citation type="journal article" date="2012" name="MBio">
        <title>Comparative genome analysis of Trichophyton rubrum and related dermatophytes reveals candidate genes involved in infection.</title>
        <authorList>
            <person name="Martinez D.A."/>
            <person name="Oliver B.G."/>
            <person name="Graeser Y."/>
            <person name="Goldberg J.M."/>
            <person name="Li W."/>
            <person name="Martinez-Rossi N.M."/>
            <person name="Monod M."/>
            <person name="Shelest E."/>
            <person name="Barton R.C."/>
            <person name="Birch E."/>
            <person name="Brakhage A.A."/>
            <person name="Chen Z."/>
            <person name="Gurr S.J."/>
            <person name="Heiman D."/>
            <person name="Heitman J."/>
            <person name="Kosti I."/>
            <person name="Rossi A."/>
            <person name="Saif S."/>
            <person name="Samalova M."/>
            <person name="Saunders C.W."/>
            <person name="Shea T."/>
            <person name="Summerbell R.C."/>
            <person name="Xu J."/>
            <person name="Young S."/>
            <person name="Zeng Q."/>
            <person name="Birren B.W."/>
            <person name="Cuomo C.A."/>
            <person name="White T.C."/>
        </authorList>
    </citation>
    <scope>NUCLEOTIDE SEQUENCE [LARGE SCALE GENOMIC DNA]</scope>
    <source>
        <strain evidence="3">ATCC MYA-4605 / CBS 113480</strain>
    </source>
</reference>
<accession>C5FCV7</accession>
<dbReference type="HOGENOM" id="CLU_836712_0_0_1"/>
<dbReference type="GeneID" id="9225649"/>
<proteinExistence type="predicted"/>
<dbReference type="RefSeq" id="XP_002850425.1">
    <property type="nucleotide sequence ID" value="XM_002850379.1"/>
</dbReference>
<dbReference type="STRING" id="554155.C5FCV7"/>
<dbReference type="eggNOG" id="ENOG502T6HC">
    <property type="taxonomic scope" value="Eukaryota"/>
</dbReference>
<dbReference type="OrthoDB" id="4206905at2759"/>
<dbReference type="OMA" id="CTPFINL"/>
<keyword evidence="3" id="KW-1185">Reference proteome</keyword>
<dbReference type="AlphaFoldDB" id="C5FCV7"/>
<dbReference type="VEuPathDB" id="FungiDB:MCYG_00529"/>
<evidence type="ECO:0000256" key="1">
    <source>
        <dbReference type="SAM" id="MobiDB-lite"/>
    </source>
</evidence>